<sequence length="1373" mass="149506">MWKLLGAVRDGVRSLDVFGGSAKFDASRYPKSQPGALISILVLGAAITLVVYNCVKLHTSVVAGDQDAIANIVSMSAQYATFNSLFIDSSNGYAMVADGMWDLPTLMLESSNQIEFYNKDVRKMYKIEIIDNNGNHRGLTSSYSDTPVASGLYKKVALPLGTANQDVPPAVGKGGGSFTLATSLGVKELHAGQEIVKVLEEMQSQQTTFFDHQVYLYVRIPRWQLHDLKMCQLQVSLANEGQYTSLLESGALLYRGNLSEDVFGSLSSSPSTWLPTNFMTNINGNTVYSWKNQQMTLLTLASNFSKSSLDAVKKTWNGAKYVLEKQFMDWRVQLTYLNNFLEVRQTWQCLSGGMLNLTYAKINTIPTSNDTVLQVSLPPGTSLSWPIPPFQIVLSMDVLFETVTVVDISQSSSSLSLTVQREKPLDFTASSSGGIEQWQCPLDWYNDSKVCDCECGAPDPDCLPSKSLPVAWCPILYSKVDTGPFCSPSGHCSQAPPTEDQVVFISNGCQTIVRPGSVDLVGYVGTSAEFKKETNRSSCVPCPGDDVYSGYPSLDSDGLYKCFTRTAAMSHDYLNPRLLKVGDDLVSSLEGASNTSEPNCSVYSSLWSTCMMSETRRRSTPIFARFARAGMAFPLVEQAGAKNVQVNMLLGETPVYQGSLLLSQPPTDDLQLFLLGPTSGVPFLPQNRFQPVQSLLLSAVQYGSPGLDVVVISWSPAGGQVSYRRGVDKNFWVRFGGNTVQVLEPIASSLSGLAARPPSSSSSSYFAPTCGAIVGGRCSSAVERSEGELLSLLLSRPASFELGRTSVVSGFAPCPPVNLGGAGGGDLLGNATNSSSNSTSRRLLQAAGACQDGAQSSFGAGPSCATNSSSSQLNGSSSCTISQSDYFLFPAHLRPIVILRTRGGSAEVRLVNATQGNQLFLDSEVEMTVSFPATVETTFDGRKHACVPSHHPCVKSVYGVQLDRSSESFLPADRYQAHPSEPFASPSQLDLEVALFTVPNPEPAQMGGGAGGSGNQTVELNYLCPNKPILNSTLSSPVDSSWNAWTVRPERDLKLVYCSDTKIVSPACVDLGAAAADQTCTKAMPPTFQTDFSYSYPVNNKWEISQEVFQRYQNSINTIEYDIDVSVVYHLQYSRETINADKSFAESMNQGDYNDTNSFFLFNGALNFQGQGAGYDEYSKLSSLLPANHPVLKSNLILSVDSSNAVNDIMKARNATQGRAASLWPSSERDIKLVMEEFKPLQIDWELSSIGGRSKEQVIVLQPGMEYLLEALVQVKPVYDSNVWEQETIRRWERQVVSTAASVTPIADPNKQNQVIVRYHIQFDPLVRAQTFRKQYTVKNFADDFGAATGFIVFGAILLNCIRRAESWLSSMR</sequence>
<protein>
    <submittedName>
        <fullName evidence="2 3">Uncharacterized protein</fullName>
    </submittedName>
</protein>
<evidence type="ECO:0000313" key="4">
    <source>
        <dbReference type="Proteomes" id="UP000011087"/>
    </source>
</evidence>
<reference evidence="4" key="2">
    <citation type="submission" date="2012-11" db="EMBL/GenBank/DDBJ databases">
        <authorList>
            <person name="Kuo A."/>
            <person name="Curtis B.A."/>
            <person name="Tanifuji G."/>
            <person name="Burki F."/>
            <person name="Gruber A."/>
            <person name="Irimia M."/>
            <person name="Maruyama S."/>
            <person name="Arias M.C."/>
            <person name="Ball S.G."/>
            <person name="Gile G.H."/>
            <person name="Hirakawa Y."/>
            <person name="Hopkins J.F."/>
            <person name="Rensing S.A."/>
            <person name="Schmutz J."/>
            <person name="Symeonidi A."/>
            <person name="Elias M."/>
            <person name="Eveleigh R.J."/>
            <person name="Herman E.K."/>
            <person name="Klute M.J."/>
            <person name="Nakayama T."/>
            <person name="Obornik M."/>
            <person name="Reyes-Prieto A."/>
            <person name="Armbrust E.V."/>
            <person name="Aves S.J."/>
            <person name="Beiko R.G."/>
            <person name="Coutinho P."/>
            <person name="Dacks J.B."/>
            <person name="Durnford D.G."/>
            <person name="Fast N.M."/>
            <person name="Green B.R."/>
            <person name="Grisdale C."/>
            <person name="Hempe F."/>
            <person name="Henrissat B."/>
            <person name="Hoppner M.P."/>
            <person name="Ishida K.-I."/>
            <person name="Kim E."/>
            <person name="Koreny L."/>
            <person name="Kroth P.G."/>
            <person name="Liu Y."/>
            <person name="Malik S.-B."/>
            <person name="Maier U.G."/>
            <person name="McRose D."/>
            <person name="Mock T."/>
            <person name="Neilson J.A."/>
            <person name="Onodera N.T."/>
            <person name="Poole A.M."/>
            <person name="Pritham E.J."/>
            <person name="Richards T.A."/>
            <person name="Rocap G."/>
            <person name="Roy S.W."/>
            <person name="Sarai C."/>
            <person name="Schaack S."/>
            <person name="Shirato S."/>
            <person name="Slamovits C.H."/>
            <person name="Spencer D.F."/>
            <person name="Suzuki S."/>
            <person name="Worden A.Z."/>
            <person name="Zauner S."/>
            <person name="Barry K."/>
            <person name="Bell C."/>
            <person name="Bharti A.K."/>
            <person name="Crow J.A."/>
            <person name="Grimwood J."/>
            <person name="Kramer R."/>
            <person name="Lindquist E."/>
            <person name="Lucas S."/>
            <person name="Salamov A."/>
            <person name="McFadden G.I."/>
            <person name="Lane C.E."/>
            <person name="Keeling P.J."/>
            <person name="Gray M.W."/>
            <person name="Grigoriev I.V."/>
            <person name="Archibald J.M."/>
        </authorList>
    </citation>
    <scope>NUCLEOTIDE SEQUENCE</scope>
    <source>
        <strain evidence="4">CCMP2712</strain>
    </source>
</reference>
<reference evidence="3" key="3">
    <citation type="submission" date="2015-06" db="UniProtKB">
        <authorList>
            <consortium name="EnsemblProtists"/>
        </authorList>
    </citation>
    <scope>IDENTIFICATION</scope>
</reference>
<keyword evidence="1" id="KW-0472">Membrane</keyword>
<accession>L1K290</accession>
<keyword evidence="1" id="KW-1133">Transmembrane helix</keyword>
<name>L1K290_GUITC</name>
<dbReference type="GeneID" id="17311660"/>
<dbReference type="EMBL" id="JH992966">
    <property type="protein sequence ID" value="EKX54699.1"/>
    <property type="molecule type" value="Genomic_DNA"/>
</dbReference>
<reference evidence="2 4" key="1">
    <citation type="journal article" date="2012" name="Nature">
        <title>Algal genomes reveal evolutionary mosaicism and the fate of nucleomorphs.</title>
        <authorList>
            <consortium name="DOE Joint Genome Institute"/>
            <person name="Curtis B.A."/>
            <person name="Tanifuji G."/>
            <person name="Burki F."/>
            <person name="Gruber A."/>
            <person name="Irimia M."/>
            <person name="Maruyama S."/>
            <person name="Arias M.C."/>
            <person name="Ball S.G."/>
            <person name="Gile G.H."/>
            <person name="Hirakawa Y."/>
            <person name="Hopkins J.F."/>
            <person name="Kuo A."/>
            <person name="Rensing S.A."/>
            <person name="Schmutz J."/>
            <person name="Symeonidi A."/>
            <person name="Elias M."/>
            <person name="Eveleigh R.J."/>
            <person name="Herman E.K."/>
            <person name="Klute M.J."/>
            <person name="Nakayama T."/>
            <person name="Obornik M."/>
            <person name="Reyes-Prieto A."/>
            <person name="Armbrust E.V."/>
            <person name="Aves S.J."/>
            <person name="Beiko R.G."/>
            <person name="Coutinho P."/>
            <person name="Dacks J.B."/>
            <person name="Durnford D.G."/>
            <person name="Fast N.M."/>
            <person name="Green B.R."/>
            <person name="Grisdale C.J."/>
            <person name="Hempel F."/>
            <person name="Henrissat B."/>
            <person name="Hoppner M.P."/>
            <person name="Ishida K."/>
            <person name="Kim E."/>
            <person name="Koreny L."/>
            <person name="Kroth P.G."/>
            <person name="Liu Y."/>
            <person name="Malik S.B."/>
            <person name="Maier U.G."/>
            <person name="McRose D."/>
            <person name="Mock T."/>
            <person name="Neilson J.A."/>
            <person name="Onodera N.T."/>
            <person name="Poole A.M."/>
            <person name="Pritham E.J."/>
            <person name="Richards T.A."/>
            <person name="Rocap G."/>
            <person name="Roy S.W."/>
            <person name="Sarai C."/>
            <person name="Schaack S."/>
            <person name="Shirato S."/>
            <person name="Slamovits C.H."/>
            <person name="Spencer D.F."/>
            <person name="Suzuki S."/>
            <person name="Worden A.Z."/>
            <person name="Zauner S."/>
            <person name="Barry K."/>
            <person name="Bell C."/>
            <person name="Bharti A.K."/>
            <person name="Crow J.A."/>
            <person name="Grimwood J."/>
            <person name="Kramer R."/>
            <person name="Lindquist E."/>
            <person name="Lucas S."/>
            <person name="Salamov A."/>
            <person name="McFadden G.I."/>
            <person name="Lane C.E."/>
            <person name="Keeling P.J."/>
            <person name="Gray M.W."/>
            <person name="Grigoriev I.V."/>
            <person name="Archibald J.M."/>
        </authorList>
    </citation>
    <scope>NUCLEOTIDE SEQUENCE</scope>
    <source>
        <strain evidence="2 4">CCMP2712</strain>
    </source>
</reference>
<dbReference type="HOGENOM" id="CLU_256165_0_0_1"/>
<dbReference type="eggNOG" id="ENOG502SQWN">
    <property type="taxonomic scope" value="Eukaryota"/>
</dbReference>
<feature type="transmembrane region" description="Helical" evidence="1">
    <location>
        <begin position="1345"/>
        <end position="1362"/>
    </location>
</feature>
<dbReference type="OrthoDB" id="10653644at2759"/>
<dbReference type="PaxDb" id="55529-EKX54699"/>
<organism evidence="2">
    <name type="scientific">Guillardia theta (strain CCMP2712)</name>
    <name type="common">Cryptophyte</name>
    <dbReference type="NCBI Taxonomy" id="905079"/>
    <lineage>
        <taxon>Eukaryota</taxon>
        <taxon>Cryptophyceae</taxon>
        <taxon>Pyrenomonadales</taxon>
        <taxon>Geminigeraceae</taxon>
        <taxon>Guillardia</taxon>
    </lineage>
</organism>
<dbReference type="OMA" id="ENTIQCD"/>
<keyword evidence="4" id="KW-1185">Reference proteome</keyword>
<dbReference type="RefSeq" id="XP_005841679.1">
    <property type="nucleotide sequence ID" value="XM_005841622.1"/>
</dbReference>
<dbReference type="KEGG" id="gtt:GUITHDRAFT_99356"/>
<dbReference type="Proteomes" id="UP000011087">
    <property type="component" value="Unassembled WGS sequence"/>
</dbReference>
<evidence type="ECO:0000313" key="2">
    <source>
        <dbReference type="EMBL" id="EKX54699.1"/>
    </source>
</evidence>
<dbReference type="EnsemblProtists" id="EKX54699">
    <property type="protein sequence ID" value="EKX54699"/>
    <property type="gene ID" value="GUITHDRAFT_99356"/>
</dbReference>
<evidence type="ECO:0000256" key="1">
    <source>
        <dbReference type="SAM" id="Phobius"/>
    </source>
</evidence>
<keyword evidence="1" id="KW-0812">Transmembrane</keyword>
<gene>
    <name evidence="2" type="ORF">GUITHDRAFT_99356</name>
</gene>
<proteinExistence type="predicted"/>
<evidence type="ECO:0000313" key="3">
    <source>
        <dbReference type="EnsemblProtists" id="EKX54699"/>
    </source>
</evidence>